<evidence type="ECO:0000313" key="2">
    <source>
        <dbReference type="EMBL" id="OEG18172.1"/>
    </source>
</evidence>
<evidence type="ECO:0008006" key="4">
    <source>
        <dbReference type="Google" id="ProtNLM"/>
    </source>
</evidence>
<evidence type="ECO:0000256" key="1">
    <source>
        <dbReference type="SAM" id="MobiDB-lite"/>
    </source>
</evidence>
<evidence type="ECO:0000313" key="3">
    <source>
        <dbReference type="Proteomes" id="UP000095094"/>
    </source>
</evidence>
<reference evidence="3" key="1">
    <citation type="submission" date="2016-09" db="EMBL/GenBank/DDBJ databases">
        <authorList>
            <person name="Gulvik C.A."/>
        </authorList>
    </citation>
    <scope>NUCLEOTIDE SEQUENCE [LARGE SCALE GENOMIC DNA]</scope>
    <source>
        <strain evidence="3">LMG 8895</strain>
    </source>
</reference>
<dbReference type="EMBL" id="MIJY01000007">
    <property type="protein sequence ID" value="OEG18172.1"/>
    <property type="molecule type" value="Genomic_DNA"/>
</dbReference>
<dbReference type="AlphaFoldDB" id="A0A1E5GZZ7"/>
<dbReference type="OrthoDB" id="1625426at2"/>
<dbReference type="Pfam" id="PF04404">
    <property type="entry name" value="ERF"/>
    <property type="match status" value="1"/>
</dbReference>
<comment type="caution">
    <text evidence="2">The sequence shown here is derived from an EMBL/GenBank/DDBJ whole genome shotgun (WGS) entry which is preliminary data.</text>
</comment>
<gene>
    <name evidence="2" type="ORF">BCR25_16915</name>
</gene>
<name>A0A1E5GZZ7_9ENTE</name>
<dbReference type="RefSeq" id="WP_069662725.1">
    <property type="nucleotide sequence ID" value="NZ_JBHUJJ010000001.1"/>
</dbReference>
<organism evidence="2 3">
    <name type="scientific">Enterococcus termitis</name>
    <dbReference type="NCBI Taxonomy" id="332950"/>
    <lineage>
        <taxon>Bacteria</taxon>
        <taxon>Bacillati</taxon>
        <taxon>Bacillota</taxon>
        <taxon>Bacilli</taxon>
        <taxon>Lactobacillales</taxon>
        <taxon>Enterococcaceae</taxon>
        <taxon>Enterococcus</taxon>
    </lineage>
</organism>
<accession>A0A1E5GZZ7</accession>
<dbReference type="Proteomes" id="UP000095094">
    <property type="component" value="Unassembled WGS sequence"/>
</dbReference>
<protein>
    <recommendedName>
        <fullName evidence="4">Single-stranded DNA-binding protein</fullName>
    </recommendedName>
</protein>
<keyword evidence="3" id="KW-1185">Reference proteome</keyword>
<feature type="region of interest" description="Disordered" evidence="1">
    <location>
        <begin position="213"/>
        <end position="233"/>
    </location>
</feature>
<dbReference type="InterPro" id="IPR007499">
    <property type="entry name" value="ERF_bacteria_virus"/>
</dbReference>
<feature type="compositionally biased region" description="Low complexity" evidence="1">
    <location>
        <begin position="216"/>
        <end position="225"/>
    </location>
</feature>
<proteinExistence type="predicted"/>
<sequence>MTEKKENKDLTFQQKLLKVISNIHAPKDKQNEFGNFSYRDAEGILKAAKAPAIEQGLYIKVTKEVVKIEDRFYIKATASITDGTKTEEAVGYAREPQTKPKMDESQVTGSASSYAKKYALSDLLMIDDGKDDPDKGNNTMNQNNINANNTKIDGRQLAELNNEARKIAEICSVEPSVFTTKIAEMGKVPDLSELPGIFYQEALATLVKWKQDYQKKQQNNQQNNQSIPWGKKQ</sequence>